<evidence type="ECO:0000313" key="2">
    <source>
        <dbReference type="Proteomes" id="UP000756346"/>
    </source>
</evidence>
<dbReference type="EMBL" id="JAGTJQ010000005">
    <property type="protein sequence ID" value="KAH7031559.1"/>
    <property type="molecule type" value="Genomic_DNA"/>
</dbReference>
<organism evidence="1 2">
    <name type="scientific">Microdochium trichocladiopsis</name>
    <dbReference type="NCBI Taxonomy" id="1682393"/>
    <lineage>
        <taxon>Eukaryota</taxon>
        <taxon>Fungi</taxon>
        <taxon>Dikarya</taxon>
        <taxon>Ascomycota</taxon>
        <taxon>Pezizomycotina</taxon>
        <taxon>Sordariomycetes</taxon>
        <taxon>Xylariomycetidae</taxon>
        <taxon>Xylariales</taxon>
        <taxon>Microdochiaceae</taxon>
        <taxon>Microdochium</taxon>
    </lineage>
</organism>
<dbReference type="Proteomes" id="UP000756346">
    <property type="component" value="Unassembled WGS sequence"/>
</dbReference>
<comment type="caution">
    <text evidence="1">The sequence shown here is derived from an EMBL/GenBank/DDBJ whole genome shotgun (WGS) entry which is preliminary data.</text>
</comment>
<gene>
    <name evidence="1" type="ORF">B0I36DRAFT_124169</name>
</gene>
<sequence length="178" mass="19149">MGVRPFLTLRPWSSMHHPWASSPAKGSSQASPPSPQTCKTLFCLFLTLVSSQSLTVWTASCGAMLPTSTRILSPPPCSSPAPPKTMLILVAVQMCALRLKVAFPVGTWVMPGPPLYQLATVAIANAAHLCRRRQIWSVCPSLDPFRSEAPEISGGPAERTKTLGLGWRQNIRSSGVGR</sequence>
<reference evidence="1" key="1">
    <citation type="journal article" date="2021" name="Nat. Commun.">
        <title>Genetic determinants of endophytism in the Arabidopsis root mycobiome.</title>
        <authorList>
            <person name="Mesny F."/>
            <person name="Miyauchi S."/>
            <person name="Thiergart T."/>
            <person name="Pickel B."/>
            <person name="Atanasova L."/>
            <person name="Karlsson M."/>
            <person name="Huettel B."/>
            <person name="Barry K.W."/>
            <person name="Haridas S."/>
            <person name="Chen C."/>
            <person name="Bauer D."/>
            <person name="Andreopoulos W."/>
            <person name="Pangilinan J."/>
            <person name="LaButti K."/>
            <person name="Riley R."/>
            <person name="Lipzen A."/>
            <person name="Clum A."/>
            <person name="Drula E."/>
            <person name="Henrissat B."/>
            <person name="Kohler A."/>
            <person name="Grigoriev I.V."/>
            <person name="Martin F.M."/>
            <person name="Hacquard S."/>
        </authorList>
    </citation>
    <scope>NUCLEOTIDE SEQUENCE</scope>
    <source>
        <strain evidence="1">MPI-CAGE-CH-0230</strain>
    </source>
</reference>
<proteinExistence type="predicted"/>
<keyword evidence="2" id="KW-1185">Reference proteome</keyword>
<accession>A0A9P8YA41</accession>
<dbReference type="GeneID" id="70177631"/>
<dbReference type="AlphaFoldDB" id="A0A9P8YA41"/>
<name>A0A9P8YA41_9PEZI</name>
<dbReference type="RefSeq" id="XP_046013239.1">
    <property type="nucleotide sequence ID" value="XM_046148085.1"/>
</dbReference>
<protein>
    <submittedName>
        <fullName evidence="1">Uncharacterized protein</fullName>
    </submittedName>
</protein>
<evidence type="ECO:0000313" key="1">
    <source>
        <dbReference type="EMBL" id="KAH7031559.1"/>
    </source>
</evidence>